<protein>
    <submittedName>
        <fullName evidence="10">Extracellular solute-binding protein</fullName>
    </submittedName>
</protein>
<keyword evidence="3" id="KW-0805">Transcription regulation</keyword>
<evidence type="ECO:0000256" key="1">
    <source>
        <dbReference type="ARBA" id="ARBA00022475"/>
    </source>
</evidence>
<dbReference type="PRINTS" id="PR00035">
    <property type="entry name" value="HTHGNTR"/>
</dbReference>
<dbReference type="CDD" id="cd07377">
    <property type="entry name" value="WHTH_GntR"/>
    <property type="match status" value="1"/>
</dbReference>
<evidence type="ECO:0000259" key="9">
    <source>
        <dbReference type="PROSITE" id="PS50949"/>
    </source>
</evidence>
<evidence type="ECO:0000256" key="3">
    <source>
        <dbReference type="ARBA" id="ARBA00023015"/>
    </source>
</evidence>
<dbReference type="SUPFAM" id="SSF53850">
    <property type="entry name" value="Periplasmic binding protein-like II"/>
    <property type="match status" value="1"/>
</dbReference>
<dbReference type="PANTHER" id="PTHR43649:SF33">
    <property type="entry name" value="POLYGALACTURONAN_RHAMNOGALACTURONAN-BINDING PROTEIN YTCQ"/>
    <property type="match status" value="1"/>
</dbReference>
<dbReference type="GO" id="GO:0003677">
    <property type="term" value="F:DNA binding"/>
    <property type="evidence" value="ECO:0007669"/>
    <property type="project" value="UniProtKB-KW"/>
</dbReference>
<dbReference type="Gene3D" id="3.40.190.10">
    <property type="entry name" value="Periplasmic binding protein-like II"/>
    <property type="match status" value="1"/>
</dbReference>
<dbReference type="GO" id="GO:0003700">
    <property type="term" value="F:DNA-binding transcription factor activity"/>
    <property type="evidence" value="ECO:0007669"/>
    <property type="project" value="InterPro"/>
</dbReference>
<evidence type="ECO:0000256" key="6">
    <source>
        <dbReference type="ARBA" id="ARBA00023139"/>
    </source>
</evidence>
<dbReference type="PANTHER" id="PTHR43649">
    <property type="entry name" value="ARABINOSE-BINDING PROTEIN-RELATED"/>
    <property type="match status" value="1"/>
</dbReference>
<proteinExistence type="predicted"/>
<evidence type="ECO:0000256" key="2">
    <source>
        <dbReference type="ARBA" id="ARBA00022729"/>
    </source>
</evidence>
<name>A0A5R9GH33_9BACL</name>
<keyword evidence="2" id="KW-0732">Signal</keyword>
<comment type="caution">
    <text evidence="10">The sequence shown here is derived from an EMBL/GenBank/DDBJ whole genome shotgun (WGS) entry which is preliminary data.</text>
</comment>
<feature type="domain" description="HTH gntR-type" evidence="9">
    <location>
        <begin position="9"/>
        <end position="77"/>
    </location>
</feature>
<organism evidence="10 11">
    <name type="scientific">Paenibacillus antri</name>
    <dbReference type="NCBI Taxonomy" id="2582848"/>
    <lineage>
        <taxon>Bacteria</taxon>
        <taxon>Bacillati</taxon>
        <taxon>Bacillota</taxon>
        <taxon>Bacilli</taxon>
        <taxon>Bacillales</taxon>
        <taxon>Paenibacillaceae</taxon>
        <taxon>Paenibacillus</taxon>
    </lineage>
</organism>
<evidence type="ECO:0000313" key="10">
    <source>
        <dbReference type="EMBL" id="TLS52063.1"/>
    </source>
</evidence>
<keyword evidence="8" id="KW-0449">Lipoprotein</keyword>
<keyword evidence="1" id="KW-1003">Cell membrane</keyword>
<evidence type="ECO:0000313" key="11">
    <source>
        <dbReference type="Proteomes" id="UP000309676"/>
    </source>
</evidence>
<evidence type="ECO:0000256" key="8">
    <source>
        <dbReference type="ARBA" id="ARBA00023288"/>
    </source>
</evidence>
<dbReference type="Pfam" id="PF00392">
    <property type="entry name" value="GntR"/>
    <property type="match status" value="1"/>
</dbReference>
<dbReference type="EMBL" id="VCIW01000006">
    <property type="protein sequence ID" value="TLS52063.1"/>
    <property type="molecule type" value="Genomic_DNA"/>
</dbReference>
<keyword evidence="5" id="KW-0472">Membrane</keyword>
<evidence type="ECO:0000256" key="4">
    <source>
        <dbReference type="ARBA" id="ARBA00023125"/>
    </source>
</evidence>
<dbReference type="Proteomes" id="UP000309676">
    <property type="component" value="Unassembled WGS sequence"/>
</dbReference>
<keyword evidence="7" id="KW-0804">Transcription</keyword>
<dbReference type="InterPro" id="IPR050490">
    <property type="entry name" value="Bact_solute-bd_prot1"/>
</dbReference>
<dbReference type="SUPFAM" id="SSF46785">
    <property type="entry name" value="Winged helix' DNA-binding domain"/>
    <property type="match status" value="1"/>
</dbReference>
<dbReference type="PROSITE" id="PS50949">
    <property type="entry name" value="HTH_GNTR"/>
    <property type="match status" value="1"/>
</dbReference>
<evidence type="ECO:0000256" key="7">
    <source>
        <dbReference type="ARBA" id="ARBA00023163"/>
    </source>
</evidence>
<dbReference type="InterPro" id="IPR036390">
    <property type="entry name" value="WH_DNA-bd_sf"/>
</dbReference>
<keyword evidence="11" id="KW-1185">Reference proteome</keyword>
<keyword evidence="4" id="KW-0238">DNA-binding</keyword>
<gene>
    <name evidence="10" type="ORF">FE782_11905</name>
</gene>
<sequence length="484" mass="55418">MLKRTNSFEDRYNRLLQELRNEILTGGLRPGEFILPENTLSEKYEISRVSVRKVLAALVDEGLIEKIAGKGNRVRIPGEDIRRETLTVAWFSTSYEIDIIRKLIAMYEESHPYVRVELLLLPETEYVDNIVNLIEYGFGPDVFILSELHIRHLIEKDRLDLLMPYVPERIDVERDSYRKVFDMFAVGGEVVATPFVFSPVVICYNERLLSDGAADRLESMDDWSDLLALAERSTVKREGSDIIDRYGFCFSASPNRWPVFLLQNDGRFIEEGGTASVLSETNNVEALQFCADLMYKYKVSPIYSHGSSYLAESLFKKERVAMILTTYYFMNEFRGHDLRWDVLPLPSRKKQGTLLLGGGLAINRQTNLPEMAKHFIDFLTDKPAQTMLKQQGCTIPMLREVAEDNRLLDPDIHPECYNVFLEALPHASSLRDLSLRQSEVELVQKELNLLWANMETPEDACRRIEALLNERRAEAAASSAAAKT</sequence>
<dbReference type="InterPro" id="IPR006059">
    <property type="entry name" value="SBP"/>
</dbReference>
<dbReference type="OrthoDB" id="2374506at2"/>
<dbReference type="AlphaFoldDB" id="A0A5R9GH33"/>
<dbReference type="InterPro" id="IPR036388">
    <property type="entry name" value="WH-like_DNA-bd_sf"/>
</dbReference>
<dbReference type="SMART" id="SM00345">
    <property type="entry name" value="HTH_GNTR"/>
    <property type="match status" value="1"/>
</dbReference>
<accession>A0A5R9GH33</accession>
<dbReference type="Gene3D" id="1.10.10.10">
    <property type="entry name" value="Winged helix-like DNA-binding domain superfamily/Winged helix DNA-binding domain"/>
    <property type="match status" value="1"/>
</dbReference>
<dbReference type="Pfam" id="PF13416">
    <property type="entry name" value="SBP_bac_8"/>
    <property type="match status" value="1"/>
</dbReference>
<keyword evidence="6" id="KW-0564">Palmitate</keyword>
<evidence type="ECO:0000256" key="5">
    <source>
        <dbReference type="ARBA" id="ARBA00023136"/>
    </source>
</evidence>
<reference evidence="10 11" key="1">
    <citation type="submission" date="2019-05" db="EMBL/GenBank/DDBJ databases">
        <authorList>
            <person name="Narsing Rao M.P."/>
            <person name="Li W.J."/>
        </authorList>
    </citation>
    <scope>NUCLEOTIDE SEQUENCE [LARGE SCALE GENOMIC DNA]</scope>
    <source>
        <strain evidence="10 11">SYSU_K30003</strain>
    </source>
</reference>
<dbReference type="InterPro" id="IPR000524">
    <property type="entry name" value="Tscrpt_reg_HTH_GntR"/>
</dbReference>